<name>A0A2N5Y2G4_9GAMM</name>
<dbReference type="Pfam" id="PF02446">
    <property type="entry name" value="Glyco_hydro_77"/>
    <property type="match status" value="1"/>
</dbReference>
<keyword evidence="7" id="KW-0119">Carbohydrate metabolism</keyword>
<evidence type="ECO:0000256" key="5">
    <source>
        <dbReference type="ARBA" id="ARBA00022676"/>
    </source>
</evidence>
<protein>
    <recommendedName>
        <fullName evidence="4">4-alpha-glucanotransferase</fullName>
        <ecNumber evidence="3">2.4.1.25</ecNumber>
    </recommendedName>
    <alternativeName>
        <fullName evidence="8">Amylomaltase</fullName>
    </alternativeName>
    <alternativeName>
        <fullName evidence="9">Disproportionating enzyme</fullName>
    </alternativeName>
</protein>
<dbReference type="InterPro" id="IPR003385">
    <property type="entry name" value="Glyco_hydro_77"/>
</dbReference>
<evidence type="ECO:0000256" key="6">
    <source>
        <dbReference type="ARBA" id="ARBA00022679"/>
    </source>
</evidence>
<dbReference type="SUPFAM" id="SSF51445">
    <property type="entry name" value="(Trans)glycosidases"/>
    <property type="match status" value="1"/>
</dbReference>
<comment type="catalytic activity">
    <reaction evidence="1">
        <text>Transfers a segment of a (1-&gt;4)-alpha-D-glucan to a new position in an acceptor, which may be glucose or a (1-&gt;4)-alpha-D-glucan.</text>
        <dbReference type="EC" id="2.4.1.25"/>
    </reaction>
</comment>
<evidence type="ECO:0000256" key="7">
    <source>
        <dbReference type="ARBA" id="ARBA00023277"/>
    </source>
</evidence>
<dbReference type="GO" id="GO:0005975">
    <property type="term" value="P:carbohydrate metabolic process"/>
    <property type="evidence" value="ECO:0007669"/>
    <property type="project" value="InterPro"/>
</dbReference>
<dbReference type="AlphaFoldDB" id="A0A2N5Y2G4"/>
<dbReference type="Proteomes" id="UP000234845">
    <property type="component" value="Unassembled WGS sequence"/>
</dbReference>
<comment type="caution">
    <text evidence="10">The sequence shown here is derived from an EMBL/GenBank/DDBJ whole genome shotgun (WGS) entry which is preliminary data.</text>
</comment>
<comment type="similarity">
    <text evidence="2">Belongs to the disproportionating enzyme family.</text>
</comment>
<dbReference type="EC" id="2.4.1.25" evidence="3"/>
<evidence type="ECO:0000256" key="3">
    <source>
        <dbReference type="ARBA" id="ARBA00012560"/>
    </source>
</evidence>
<dbReference type="RefSeq" id="WP_101521052.1">
    <property type="nucleotide sequence ID" value="NZ_PKLZ01000007.1"/>
</dbReference>
<evidence type="ECO:0000256" key="1">
    <source>
        <dbReference type="ARBA" id="ARBA00000439"/>
    </source>
</evidence>
<evidence type="ECO:0000256" key="2">
    <source>
        <dbReference type="ARBA" id="ARBA00005684"/>
    </source>
</evidence>
<dbReference type="PANTHER" id="PTHR32438:SF5">
    <property type="entry name" value="4-ALPHA-GLUCANOTRANSFERASE DPE1, CHLOROPLASTIC_AMYLOPLASTIC"/>
    <property type="match status" value="1"/>
</dbReference>
<dbReference type="InterPro" id="IPR017853">
    <property type="entry name" value="GH"/>
</dbReference>
<organism evidence="10 11">
    <name type="scientific">Kineobactrum sediminis</name>
    <dbReference type="NCBI Taxonomy" id="1905677"/>
    <lineage>
        <taxon>Bacteria</taxon>
        <taxon>Pseudomonadati</taxon>
        <taxon>Pseudomonadota</taxon>
        <taxon>Gammaproteobacteria</taxon>
        <taxon>Cellvibrionales</taxon>
        <taxon>Halieaceae</taxon>
        <taxon>Kineobactrum</taxon>
    </lineage>
</organism>
<accession>A0A2N5Y2G4</accession>
<evidence type="ECO:0000313" key="11">
    <source>
        <dbReference type="Proteomes" id="UP000234845"/>
    </source>
</evidence>
<keyword evidence="11" id="KW-1185">Reference proteome</keyword>
<dbReference type="PANTHER" id="PTHR32438">
    <property type="entry name" value="4-ALPHA-GLUCANOTRANSFERASE DPE1, CHLOROPLASTIC/AMYLOPLASTIC"/>
    <property type="match status" value="1"/>
</dbReference>
<evidence type="ECO:0000256" key="9">
    <source>
        <dbReference type="ARBA" id="ARBA00031501"/>
    </source>
</evidence>
<dbReference type="Gene3D" id="3.20.20.80">
    <property type="entry name" value="Glycosidases"/>
    <property type="match status" value="1"/>
</dbReference>
<evidence type="ECO:0000313" key="10">
    <source>
        <dbReference type="EMBL" id="PLW82584.1"/>
    </source>
</evidence>
<dbReference type="OrthoDB" id="9811841at2"/>
<gene>
    <name evidence="10" type="ORF">CWI75_08340</name>
</gene>
<dbReference type="EMBL" id="PKLZ01000007">
    <property type="protein sequence ID" value="PLW82584.1"/>
    <property type="molecule type" value="Genomic_DNA"/>
</dbReference>
<evidence type="ECO:0000256" key="8">
    <source>
        <dbReference type="ARBA" id="ARBA00031423"/>
    </source>
</evidence>
<reference evidence="11" key="1">
    <citation type="submission" date="2017-11" db="EMBL/GenBank/DDBJ databases">
        <title>The draft genome sequence of Chromatocurvus sp. F02.</title>
        <authorList>
            <person name="Du Z.-J."/>
            <person name="Chang Y.-Q."/>
        </authorList>
    </citation>
    <scope>NUCLEOTIDE SEQUENCE [LARGE SCALE GENOMIC DNA]</scope>
    <source>
        <strain evidence="11">F02</strain>
    </source>
</reference>
<keyword evidence="6 10" id="KW-0808">Transferase</keyword>
<dbReference type="GO" id="GO:0004134">
    <property type="term" value="F:4-alpha-glucanotransferase activity"/>
    <property type="evidence" value="ECO:0007669"/>
    <property type="project" value="UniProtKB-EC"/>
</dbReference>
<sequence>MNSDTFQAQPDQAITEALRLLGKRRLSLAIHDSCFPRDSAEDIGRGSPYSNGARAFFAFARSLGFDGIQLGPQGQTGRENPSPYDATLFSRNSLNLDLGALADTVSSDDDSPGLLDRSLLDQLVAGCPDQSHFRTQHTYAYDACSIALDDIYRHFCNARELGDPAVAGLAAGLVAFSAREQDWLEADALYHALATEYNGLHHRDWPETDEGCPDRELYQHAPERDAYCASRRARLQEHFTQATERYRLGQFLLQRQHMALRGYLQQLGLLVYGDLQVGISSCDDWSRSSCYLQGYYMGAPPSRTNPAGQPWGYGVLDPEQYLDASGRPGPAMRLLLTRVGRLVQEFDGLRIDHPHGLVCPWVYASDDPDPYHAVQNGARLFSSPNLADKPGLARYAIARPDQLNTEVPRHADNWVRSLDDAQLDRYAVLMDAIVNGVLSHGGAHEDILCEVLSTLPYPLARAIARHGLGRFRVTQKADLDNPADVYRSENAAPADWIMVGNHDTPSIWRLARRWVNEGNAPQQAAYLAGKLRPGTDRDDFAQEIAGNRCKLVHAKVADIFASPAEQVMVFFSDLLGIEDDYNQPGVPGPDNWTLRVPPDYAARYTQSLQQGQVLNLPCVLVLALQARGAAFCQAHQALLQRLRELAGWWVVDRPL</sequence>
<evidence type="ECO:0000256" key="4">
    <source>
        <dbReference type="ARBA" id="ARBA00020295"/>
    </source>
</evidence>
<keyword evidence="5" id="KW-0328">Glycosyltransferase</keyword>
<proteinExistence type="inferred from homology"/>